<name>A0AAX3J198_9GAMM</name>
<sequence length="74" mass="8540">MVKNNSLLLPVSLFYRLANDYSAEFSSLFAAYARFHVQKADNSKKISAQGRQVPGRSLECAQFAKNRQFRRFLH</sequence>
<dbReference type="Proteomes" id="UP000433737">
    <property type="component" value="Unassembled WGS sequence"/>
</dbReference>
<reference evidence="1 2" key="1">
    <citation type="submission" date="2019-10" db="EMBL/GenBank/DDBJ databases">
        <authorList>
            <person name="Karimi E."/>
        </authorList>
    </citation>
    <scope>NUCLEOTIDE SEQUENCE [LARGE SCALE GENOMIC DNA]</scope>
    <source>
        <strain evidence="1">Pantoea sp. 111</strain>
    </source>
</reference>
<comment type="caution">
    <text evidence="1">The sequence shown here is derived from an EMBL/GenBank/DDBJ whole genome shotgun (WGS) entry which is preliminary data.</text>
</comment>
<organism evidence="1 2">
    <name type="scientific">Pantoea brenneri</name>
    <dbReference type="NCBI Taxonomy" id="472694"/>
    <lineage>
        <taxon>Bacteria</taxon>
        <taxon>Pseudomonadati</taxon>
        <taxon>Pseudomonadota</taxon>
        <taxon>Gammaproteobacteria</taxon>
        <taxon>Enterobacterales</taxon>
        <taxon>Erwiniaceae</taxon>
        <taxon>Pantoea</taxon>
    </lineage>
</organism>
<protein>
    <submittedName>
        <fullName evidence="1">Uncharacterized protein</fullName>
    </submittedName>
</protein>
<gene>
    <name evidence="1" type="ORF">PANT111_10149</name>
</gene>
<evidence type="ECO:0000313" key="2">
    <source>
        <dbReference type="Proteomes" id="UP000433737"/>
    </source>
</evidence>
<dbReference type="EMBL" id="CABWMH010000001">
    <property type="protein sequence ID" value="VXA96122.1"/>
    <property type="molecule type" value="Genomic_DNA"/>
</dbReference>
<evidence type="ECO:0000313" key="1">
    <source>
        <dbReference type="EMBL" id="VXA96122.1"/>
    </source>
</evidence>
<accession>A0AAX3J198</accession>
<proteinExistence type="predicted"/>
<dbReference type="AlphaFoldDB" id="A0AAX3J198"/>